<proteinExistence type="predicted"/>
<dbReference type="EMBL" id="CP066308">
    <property type="protein sequence ID" value="QQE74734.1"/>
    <property type="molecule type" value="Genomic_DNA"/>
</dbReference>
<dbReference type="PANTHER" id="PTHR39157">
    <property type="entry name" value="INTEGRAL MEMBRANE PROTEIN-RELATED"/>
    <property type="match status" value="1"/>
</dbReference>
<evidence type="ECO:0000313" key="9">
    <source>
        <dbReference type="Proteomes" id="UP000677234"/>
    </source>
</evidence>
<dbReference type="KEGG" id="bcop:JD108_01735"/>
<accession>A0A7T5ELC4</accession>
<keyword evidence="2 5" id="KW-0812">Transmembrane</keyword>
<keyword evidence="9" id="KW-1185">Reference proteome</keyword>
<evidence type="ECO:0000256" key="4">
    <source>
        <dbReference type="ARBA" id="ARBA00023136"/>
    </source>
</evidence>
<feature type="transmembrane region" description="Helical" evidence="5">
    <location>
        <begin position="60"/>
        <end position="77"/>
    </location>
</feature>
<keyword evidence="3 5" id="KW-1133">Transmembrane helix</keyword>
<organism evidence="6 8">
    <name type="scientific">Brevibacillus composti</name>
    <dbReference type="NCBI Taxonomy" id="2796470"/>
    <lineage>
        <taxon>Bacteria</taxon>
        <taxon>Bacillati</taxon>
        <taxon>Bacillota</taxon>
        <taxon>Bacilli</taxon>
        <taxon>Bacillales</taxon>
        <taxon>Paenibacillaceae</taxon>
        <taxon>Brevibacillus</taxon>
    </lineage>
</organism>
<dbReference type="GO" id="GO:0016020">
    <property type="term" value="C:membrane"/>
    <property type="evidence" value="ECO:0007669"/>
    <property type="project" value="UniProtKB-SubCell"/>
</dbReference>
<evidence type="ECO:0000313" key="8">
    <source>
        <dbReference type="Proteomes" id="UP000595847"/>
    </source>
</evidence>
<evidence type="ECO:0000313" key="7">
    <source>
        <dbReference type="EMBL" id="QUO41818.1"/>
    </source>
</evidence>
<feature type="transmembrane region" description="Helical" evidence="5">
    <location>
        <begin position="126"/>
        <end position="145"/>
    </location>
</feature>
<feature type="transmembrane region" description="Helical" evidence="5">
    <location>
        <begin position="7"/>
        <end position="27"/>
    </location>
</feature>
<dbReference type="EMBL" id="CP073708">
    <property type="protein sequence ID" value="QUO41818.1"/>
    <property type="molecule type" value="Genomic_DNA"/>
</dbReference>
<dbReference type="PANTHER" id="PTHR39157:SF1">
    <property type="entry name" value="DOXX FAMILY PROTEIN"/>
    <property type="match status" value="1"/>
</dbReference>
<evidence type="ECO:0000256" key="5">
    <source>
        <dbReference type="SAM" id="Phobius"/>
    </source>
</evidence>
<gene>
    <name evidence="6" type="ORF">JD108_01735</name>
    <name evidence="7" type="ORF">KDJ56_01735</name>
</gene>
<evidence type="ECO:0000256" key="1">
    <source>
        <dbReference type="ARBA" id="ARBA00004141"/>
    </source>
</evidence>
<dbReference type="Pfam" id="PF07681">
    <property type="entry name" value="DoxX"/>
    <property type="match status" value="1"/>
</dbReference>
<evidence type="ECO:0000313" key="6">
    <source>
        <dbReference type="EMBL" id="QQE74734.1"/>
    </source>
</evidence>
<dbReference type="Proteomes" id="UP000595847">
    <property type="component" value="Chromosome"/>
</dbReference>
<comment type="subcellular location">
    <subcellularLocation>
        <location evidence="1">Membrane</location>
        <topology evidence="1">Multi-pass membrane protein</topology>
    </subcellularLocation>
</comment>
<keyword evidence="4 5" id="KW-0472">Membrane</keyword>
<name>A0A7T5ELC4_9BACL</name>
<sequence length="178" mass="19734">MMDWLRSNIYASGALALIRVYLGWAWLTAGWHKVTSGFDATQYLSNAINKPVMESGTGSLMYPNFVGFLKSFALPNVELINLMIPWGEFLVGLGLLLGILTTAATFFGLVMNFMFLFAGTVSSNPWMILLGGIILAAGFNAGRLGGDYWVVSYLRTTLFPRFARKTPHLRVVTKAWPR</sequence>
<dbReference type="AlphaFoldDB" id="A0A7T5ELC4"/>
<protein>
    <submittedName>
        <fullName evidence="6">DoxX family membrane protein</fullName>
    </submittedName>
</protein>
<reference evidence="7" key="2">
    <citation type="submission" date="2021-04" db="EMBL/GenBank/DDBJ databases">
        <title>Brevibacillus composti FJAT-54423, complete genome.</title>
        <authorList>
            <person name="Tang R."/>
        </authorList>
    </citation>
    <scope>NUCLEOTIDE SEQUENCE</scope>
    <source>
        <strain evidence="7">FJAT-54424</strain>
    </source>
</reference>
<evidence type="ECO:0000256" key="2">
    <source>
        <dbReference type="ARBA" id="ARBA00022692"/>
    </source>
</evidence>
<reference evidence="6 8" key="1">
    <citation type="submission" date="2020-12" db="EMBL/GenBank/DDBJ databases">
        <title>strain FJAT-54423T represents a novel species of the genus Brevibacillus.</title>
        <authorList>
            <person name="Tang R."/>
        </authorList>
    </citation>
    <scope>NUCLEOTIDE SEQUENCE [LARGE SCALE GENOMIC DNA]</scope>
    <source>
        <strain evidence="6 8">FJAT-54423</strain>
    </source>
</reference>
<feature type="transmembrane region" description="Helical" evidence="5">
    <location>
        <begin position="89"/>
        <end position="114"/>
    </location>
</feature>
<dbReference type="InterPro" id="IPR032808">
    <property type="entry name" value="DoxX"/>
</dbReference>
<dbReference type="Proteomes" id="UP000677234">
    <property type="component" value="Chromosome"/>
</dbReference>
<evidence type="ECO:0000256" key="3">
    <source>
        <dbReference type="ARBA" id="ARBA00022989"/>
    </source>
</evidence>
<dbReference type="RefSeq" id="WP_198828304.1">
    <property type="nucleotide sequence ID" value="NZ_CP066308.1"/>
</dbReference>